<comment type="caution">
    <text evidence="1">The sequence shown here is derived from an EMBL/GenBank/DDBJ whole genome shotgun (WGS) entry which is preliminary data.</text>
</comment>
<dbReference type="EMBL" id="MU007026">
    <property type="protein sequence ID" value="KAF2432473.1"/>
    <property type="molecule type" value="Genomic_DNA"/>
</dbReference>
<accession>A0A9P4U0Z9</accession>
<gene>
    <name evidence="1" type="ORF">EJ08DRAFT_659142</name>
</gene>
<sequence>MYVDYSSPRQTHGAHGVISSRFPDDGVHIWHLLLPIRISPCLPDGSIMPWDISISFVLEELQTAGQKAEAYENDIDSGQVRLFNFEDCGGFAGFMQPHLFISSFSGLTSVLITGSTSQERRDVVLILLGDDSQETDGTGNFQDSAEHVTTDAFHANAMFEIQGCVQSIPPEVWTHIELILSLALSVARLSNMPKESRSNIG</sequence>
<dbReference type="AlphaFoldDB" id="A0A9P4U0Z9"/>
<proteinExistence type="predicted"/>
<dbReference type="Proteomes" id="UP000800235">
    <property type="component" value="Unassembled WGS sequence"/>
</dbReference>
<evidence type="ECO:0000313" key="2">
    <source>
        <dbReference type="Proteomes" id="UP000800235"/>
    </source>
</evidence>
<reference evidence="1" key="1">
    <citation type="journal article" date="2020" name="Stud. Mycol.">
        <title>101 Dothideomycetes genomes: a test case for predicting lifestyles and emergence of pathogens.</title>
        <authorList>
            <person name="Haridas S."/>
            <person name="Albert R."/>
            <person name="Binder M."/>
            <person name="Bloem J."/>
            <person name="Labutti K."/>
            <person name="Salamov A."/>
            <person name="Andreopoulos B."/>
            <person name="Baker S."/>
            <person name="Barry K."/>
            <person name="Bills G."/>
            <person name="Bluhm B."/>
            <person name="Cannon C."/>
            <person name="Castanera R."/>
            <person name="Culley D."/>
            <person name="Daum C."/>
            <person name="Ezra D."/>
            <person name="Gonzalez J."/>
            <person name="Henrissat B."/>
            <person name="Kuo A."/>
            <person name="Liang C."/>
            <person name="Lipzen A."/>
            <person name="Lutzoni F."/>
            <person name="Magnuson J."/>
            <person name="Mondo S."/>
            <person name="Nolan M."/>
            <person name="Ohm R."/>
            <person name="Pangilinan J."/>
            <person name="Park H.-J."/>
            <person name="Ramirez L."/>
            <person name="Alfaro M."/>
            <person name="Sun H."/>
            <person name="Tritt A."/>
            <person name="Yoshinaga Y."/>
            <person name="Zwiers L.-H."/>
            <person name="Turgeon B."/>
            <person name="Goodwin S."/>
            <person name="Spatafora J."/>
            <person name="Crous P."/>
            <person name="Grigoriev I."/>
        </authorList>
    </citation>
    <scope>NUCLEOTIDE SEQUENCE</scope>
    <source>
        <strain evidence="1">CBS 130266</strain>
    </source>
</reference>
<protein>
    <submittedName>
        <fullName evidence="1">Uncharacterized protein</fullName>
    </submittedName>
</protein>
<keyword evidence="2" id="KW-1185">Reference proteome</keyword>
<organism evidence="1 2">
    <name type="scientific">Tothia fuscella</name>
    <dbReference type="NCBI Taxonomy" id="1048955"/>
    <lineage>
        <taxon>Eukaryota</taxon>
        <taxon>Fungi</taxon>
        <taxon>Dikarya</taxon>
        <taxon>Ascomycota</taxon>
        <taxon>Pezizomycotina</taxon>
        <taxon>Dothideomycetes</taxon>
        <taxon>Pleosporomycetidae</taxon>
        <taxon>Venturiales</taxon>
        <taxon>Cylindrosympodiaceae</taxon>
        <taxon>Tothia</taxon>
    </lineage>
</organism>
<name>A0A9P4U0Z9_9PEZI</name>
<evidence type="ECO:0000313" key="1">
    <source>
        <dbReference type="EMBL" id="KAF2432473.1"/>
    </source>
</evidence>